<proteinExistence type="predicted"/>
<evidence type="ECO:0000313" key="2">
    <source>
        <dbReference type="Proteomes" id="UP000315673"/>
    </source>
</evidence>
<keyword evidence="1" id="KW-0670">Pyruvate</keyword>
<keyword evidence="1" id="KW-0456">Lyase</keyword>
<protein>
    <submittedName>
        <fullName evidence="1">Isocitrate lyase/phosphoenolpyruvate mutase family protein</fullName>
    </submittedName>
</protein>
<dbReference type="Gene3D" id="3.20.20.60">
    <property type="entry name" value="Phosphoenolpyruvate-binding domains"/>
    <property type="match status" value="1"/>
</dbReference>
<gene>
    <name evidence="1" type="ORF">FPZ24_02285</name>
</gene>
<dbReference type="EMBL" id="CP042306">
    <property type="protein sequence ID" value="QDZ06446.1"/>
    <property type="molecule type" value="Genomic_DNA"/>
</dbReference>
<dbReference type="GO" id="GO:0016829">
    <property type="term" value="F:lyase activity"/>
    <property type="evidence" value="ECO:0007669"/>
    <property type="project" value="UniProtKB-KW"/>
</dbReference>
<evidence type="ECO:0000313" key="1">
    <source>
        <dbReference type="EMBL" id="QDZ06446.1"/>
    </source>
</evidence>
<dbReference type="SUPFAM" id="SSF51621">
    <property type="entry name" value="Phosphoenolpyruvate/pyruvate domain"/>
    <property type="match status" value="1"/>
</dbReference>
<dbReference type="Pfam" id="PF13714">
    <property type="entry name" value="PEP_mutase"/>
    <property type="match status" value="1"/>
</dbReference>
<dbReference type="OrthoDB" id="9785398at2"/>
<dbReference type="CDD" id="cd00377">
    <property type="entry name" value="ICL_PEPM"/>
    <property type="match status" value="1"/>
</dbReference>
<keyword evidence="2" id="KW-1185">Reference proteome</keyword>
<reference evidence="1 2" key="1">
    <citation type="submission" date="2019-07" db="EMBL/GenBank/DDBJ databases">
        <title>Full genome sequence of Sphingomonas sp. 4R-6-7(HKS19).</title>
        <authorList>
            <person name="Im W.-T."/>
        </authorList>
    </citation>
    <scope>NUCLEOTIDE SEQUENCE [LARGE SCALE GENOMIC DNA]</scope>
    <source>
        <strain evidence="1 2">HKS19</strain>
    </source>
</reference>
<dbReference type="KEGG" id="spai:FPZ24_02285"/>
<dbReference type="InterPro" id="IPR039556">
    <property type="entry name" value="ICL/PEPM"/>
</dbReference>
<dbReference type="Proteomes" id="UP000315673">
    <property type="component" value="Chromosome"/>
</dbReference>
<dbReference type="InterPro" id="IPR015813">
    <property type="entry name" value="Pyrv/PenolPyrv_kinase-like_dom"/>
</dbReference>
<organism evidence="1 2">
    <name type="scientific">Sphingomonas panacisoli</name>
    <dbReference type="NCBI Taxonomy" id="1813879"/>
    <lineage>
        <taxon>Bacteria</taxon>
        <taxon>Pseudomonadati</taxon>
        <taxon>Pseudomonadota</taxon>
        <taxon>Alphaproteobacteria</taxon>
        <taxon>Sphingomonadales</taxon>
        <taxon>Sphingomonadaceae</taxon>
        <taxon>Sphingomonas</taxon>
    </lineage>
</organism>
<dbReference type="PANTHER" id="PTHR42905">
    <property type="entry name" value="PHOSPHOENOLPYRUVATE CARBOXYLASE"/>
    <property type="match status" value="1"/>
</dbReference>
<accession>A0A5B8LEU3</accession>
<sequence length="249" mass="25629">MSAYETFHALHVPGDPLIIYNCWDPGSAVAIAKAGAKAIATGSYGAAESLGFGDGEKVPLDLVFDNAKRIMGVVDVPVSIDFESGYARDAAGITPNVAGLAATGAVGCNFEDSVIGGEGVYPIDEAAARVAAARKGAGEAFYINARVDLYLRNPADKHGGLLGEAIDRAQAYMAAGASGIFVPGLRDTAAIGEIVRRTGALINVIPGPGQPTRPLADAGVARVSYGGGPWFAAMAWLEEQARPAINWRG</sequence>
<name>A0A5B8LEU3_9SPHN</name>
<dbReference type="PANTHER" id="PTHR42905:SF16">
    <property type="entry name" value="CARBOXYPHOSPHONOENOLPYRUVATE PHOSPHONOMUTASE-LIKE PROTEIN (AFU_ORTHOLOGUE AFUA_5G07230)"/>
    <property type="match status" value="1"/>
</dbReference>
<dbReference type="InterPro" id="IPR040442">
    <property type="entry name" value="Pyrv_kinase-like_dom_sf"/>
</dbReference>
<dbReference type="RefSeq" id="WP_146569530.1">
    <property type="nucleotide sequence ID" value="NZ_CP042306.1"/>
</dbReference>
<dbReference type="AlphaFoldDB" id="A0A5B8LEU3"/>